<gene>
    <name evidence="2" type="ORF">S01H1_28748</name>
</gene>
<name>X0SZ44_9ZZZZ</name>
<dbReference type="AlphaFoldDB" id="X0SZ44"/>
<protein>
    <recommendedName>
        <fullName evidence="3">Hypervirulence associated protein TUDOR domain-containing protein</fullName>
    </recommendedName>
</protein>
<feature type="region of interest" description="Disordered" evidence="1">
    <location>
        <begin position="1"/>
        <end position="22"/>
    </location>
</feature>
<feature type="region of interest" description="Disordered" evidence="1">
    <location>
        <begin position="59"/>
        <end position="93"/>
    </location>
</feature>
<proteinExistence type="predicted"/>
<evidence type="ECO:0008006" key="3">
    <source>
        <dbReference type="Google" id="ProtNLM"/>
    </source>
</evidence>
<organism evidence="2">
    <name type="scientific">marine sediment metagenome</name>
    <dbReference type="NCBI Taxonomy" id="412755"/>
    <lineage>
        <taxon>unclassified sequences</taxon>
        <taxon>metagenomes</taxon>
        <taxon>ecological metagenomes</taxon>
    </lineage>
</organism>
<evidence type="ECO:0000256" key="1">
    <source>
        <dbReference type="SAM" id="MobiDB-lite"/>
    </source>
</evidence>
<dbReference type="EMBL" id="BARS01017588">
    <property type="protein sequence ID" value="GAF86249.1"/>
    <property type="molecule type" value="Genomic_DNA"/>
</dbReference>
<sequence>MAKLQAKDKVAWRAGASPSTTHVRTGVLKEILPDGTCMVRTRVEGAYRIEQIRLSRISKVEEPKKATGKKAKKGKKRASGKKKKKAAKKKAEA</sequence>
<comment type="caution">
    <text evidence="2">The sequence shown here is derived from an EMBL/GenBank/DDBJ whole genome shotgun (WGS) entry which is preliminary data.</text>
</comment>
<reference evidence="2" key="1">
    <citation type="journal article" date="2014" name="Front. Microbiol.">
        <title>High frequency of phylogenetically diverse reductive dehalogenase-homologous genes in deep subseafloor sedimentary metagenomes.</title>
        <authorList>
            <person name="Kawai M."/>
            <person name="Futagami T."/>
            <person name="Toyoda A."/>
            <person name="Takaki Y."/>
            <person name="Nishi S."/>
            <person name="Hori S."/>
            <person name="Arai W."/>
            <person name="Tsubouchi T."/>
            <person name="Morono Y."/>
            <person name="Uchiyama I."/>
            <person name="Ito T."/>
            <person name="Fujiyama A."/>
            <person name="Inagaki F."/>
            <person name="Takami H."/>
        </authorList>
    </citation>
    <scope>NUCLEOTIDE SEQUENCE</scope>
    <source>
        <strain evidence="2">Expedition CK06-06</strain>
    </source>
</reference>
<accession>X0SZ44</accession>
<feature type="compositionally biased region" description="Basic residues" evidence="1">
    <location>
        <begin position="66"/>
        <end position="93"/>
    </location>
</feature>
<evidence type="ECO:0000313" key="2">
    <source>
        <dbReference type="EMBL" id="GAF86249.1"/>
    </source>
</evidence>
<feature type="compositionally biased region" description="Basic and acidic residues" evidence="1">
    <location>
        <begin position="1"/>
        <end position="11"/>
    </location>
</feature>